<evidence type="ECO:0000313" key="1">
    <source>
        <dbReference type="EMBL" id="MBX51495.1"/>
    </source>
</evidence>
<dbReference type="AlphaFoldDB" id="A0A2P2P9R8"/>
<proteinExistence type="predicted"/>
<accession>A0A2P2P9R8</accession>
<name>A0A2P2P9R8_RHIMU</name>
<protein>
    <submittedName>
        <fullName evidence="1">Uncharacterized protein</fullName>
    </submittedName>
</protein>
<reference evidence="1" key="1">
    <citation type="submission" date="2018-02" db="EMBL/GenBank/DDBJ databases">
        <title>Rhizophora mucronata_Transcriptome.</title>
        <authorList>
            <person name="Meera S.P."/>
            <person name="Sreeshan A."/>
            <person name="Augustine A."/>
        </authorList>
    </citation>
    <scope>NUCLEOTIDE SEQUENCE</scope>
    <source>
        <tissue evidence="1">Leaf</tissue>
    </source>
</reference>
<organism evidence="1">
    <name type="scientific">Rhizophora mucronata</name>
    <name type="common">Asiatic mangrove</name>
    <dbReference type="NCBI Taxonomy" id="61149"/>
    <lineage>
        <taxon>Eukaryota</taxon>
        <taxon>Viridiplantae</taxon>
        <taxon>Streptophyta</taxon>
        <taxon>Embryophyta</taxon>
        <taxon>Tracheophyta</taxon>
        <taxon>Spermatophyta</taxon>
        <taxon>Magnoliopsida</taxon>
        <taxon>eudicotyledons</taxon>
        <taxon>Gunneridae</taxon>
        <taxon>Pentapetalae</taxon>
        <taxon>rosids</taxon>
        <taxon>fabids</taxon>
        <taxon>Malpighiales</taxon>
        <taxon>Rhizophoraceae</taxon>
        <taxon>Rhizophora</taxon>
    </lineage>
</organism>
<sequence length="43" mass="4871">MGSFSICCRRLCRCCRAASSSWTVASWSSSFSSWLRLKSRDGF</sequence>
<dbReference type="EMBL" id="GGEC01071011">
    <property type="protein sequence ID" value="MBX51495.1"/>
    <property type="molecule type" value="Transcribed_RNA"/>
</dbReference>